<accession>M6BWW8</accession>
<reference evidence="6 7" key="1">
    <citation type="submission" date="2013-01" db="EMBL/GenBank/DDBJ databases">
        <authorList>
            <person name="Harkins D.M."/>
            <person name="Durkin A.S."/>
            <person name="Brinkac L.M."/>
            <person name="Haft D.H."/>
            <person name="Selengut J.D."/>
            <person name="Sanka R."/>
            <person name="DePew J."/>
            <person name="Purushe J."/>
            <person name="Galloway R.L."/>
            <person name="Vinetz J.M."/>
            <person name="Sutton G.G."/>
            <person name="Nierman W.C."/>
            <person name="Fouts D.E."/>
        </authorList>
    </citation>
    <scope>NUCLEOTIDE SEQUENCE [LARGE SCALE GENOMIC DNA]</scope>
    <source>
        <strain evidence="6 7">Sponselee CDC</strain>
    </source>
</reference>
<dbReference type="EMBL" id="ANMU01000056">
    <property type="protein sequence ID" value="EMJ82991.1"/>
    <property type="molecule type" value="Genomic_DNA"/>
</dbReference>
<name>M6BWW8_LEPBO</name>
<keyword evidence="6" id="KW-0540">Nuclease</keyword>
<evidence type="ECO:0000313" key="6">
    <source>
        <dbReference type="EMBL" id="EMJ82991.1"/>
    </source>
</evidence>
<dbReference type="PROSITE" id="PS50005">
    <property type="entry name" value="TPR"/>
    <property type="match status" value="1"/>
</dbReference>
<dbReference type="Proteomes" id="UP000011873">
    <property type="component" value="Unassembled WGS sequence"/>
</dbReference>
<keyword evidence="4" id="KW-1133">Transmembrane helix</keyword>
<dbReference type="Pfam" id="PF04471">
    <property type="entry name" value="Mrr_cat"/>
    <property type="match status" value="1"/>
</dbReference>
<feature type="transmembrane region" description="Helical" evidence="4">
    <location>
        <begin position="33"/>
        <end position="54"/>
    </location>
</feature>
<evidence type="ECO:0000259" key="5">
    <source>
        <dbReference type="Pfam" id="PF04471"/>
    </source>
</evidence>
<dbReference type="Gene3D" id="1.25.40.10">
    <property type="entry name" value="Tetratricopeptide repeat domain"/>
    <property type="match status" value="1"/>
</dbReference>
<evidence type="ECO:0000256" key="3">
    <source>
        <dbReference type="PROSITE-ProRule" id="PRU00339"/>
    </source>
</evidence>
<dbReference type="GO" id="GO:0003677">
    <property type="term" value="F:DNA binding"/>
    <property type="evidence" value="ECO:0007669"/>
    <property type="project" value="InterPro"/>
</dbReference>
<dbReference type="PATRIC" id="fig|1218567.3.peg.1394"/>
<feature type="domain" description="Restriction endonuclease type IV Mrr" evidence="5">
    <location>
        <begin position="429"/>
        <end position="543"/>
    </location>
</feature>
<protein>
    <submittedName>
        <fullName evidence="6">Restriction endonuclease</fullName>
    </submittedName>
</protein>
<comment type="caution">
    <text evidence="6">The sequence shown here is derived from an EMBL/GenBank/DDBJ whole genome shotgun (WGS) entry which is preliminary data.</text>
</comment>
<keyword evidence="6" id="KW-0255">Endonuclease</keyword>
<dbReference type="InterPro" id="IPR019734">
    <property type="entry name" value="TPR_rpt"/>
</dbReference>
<keyword evidence="6" id="KW-0378">Hydrolase</keyword>
<dbReference type="SMART" id="SM00028">
    <property type="entry name" value="TPR"/>
    <property type="match status" value="3"/>
</dbReference>
<dbReference type="SUPFAM" id="SSF48452">
    <property type="entry name" value="TPR-like"/>
    <property type="match status" value="2"/>
</dbReference>
<dbReference type="PANTHER" id="PTHR45586">
    <property type="entry name" value="TPR REPEAT-CONTAINING PROTEIN PA4667"/>
    <property type="match status" value="1"/>
</dbReference>
<dbReference type="Pfam" id="PF13432">
    <property type="entry name" value="TPR_16"/>
    <property type="match status" value="1"/>
</dbReference>
<keyword evidence="4" id="KW-0812">Transmembrane</keyword>
<gene>
    <name evidence="6" type="ORF">LEP1GSC016_1574</name>
</gene>
<dbReference type="PANTHER" id="PTHR45586:SF1">
    <property type="entry name" value="LIPOPOLYSACCHARIDE ASSEMBLY PROTEIN B"/>
    <property type="match status" value="1"/>
</dbReference>
<keyword evidence="4" id="KW-0472">Membrane</keyword>
<evidence type="ECO:0000313" key="7">
    <source>
        <dbReference type="Proteomes" id="UP000011873"/>
    </source>
</evidence>
<evidence type="ECO:0000256" key="4">
    <source>
        <dbReference type="SAM" id="Phobius"/>
    </source>
</evidence>
<sequence length="553" mass="62589">MIEFIPRLDNARTQFPGFYPFTNRNLKEKQKKMIFVILVAIGIILIFASGSFLIQTKKDAYEKALALAAMGNYVDARVMIRDILDNSPSNVRAHYVIAKIYAMEGDTINEARHLEKIKKIGTYEKGINAVVVSNRIADIYYQQDLFEEALFHYLDTVTIDPENPEANVRIGFMALGQKEFMIADRFLGKISDEKIKTASIFIGKGVISAILRKGNPVDFFAKAYDLEPSSPVGGFLYALSLTRDGKYDEAVRIANSVADLIEDDYIRYTIFQFLMCCFILQKNLGEALKHARLCMEMARNSGWKQEMIDSDVYFSLLAVKLGKFEEASEYLIEAESERIDDQRILELANYKFQLETKRIEANKAAPGGFSLDDEIARIFGELFPVERFYELSGLKSSKSFHIKGILDDQGNKLLSDVSKIGVGVLDHYRQLKGVEFKNLCVRVVMALNYTVSREVPNKEGDGLNLTGLNKADKETRSLFKFRKWKDAKISDIFLRDTIGQLNELGLDKAFIIGDAEFTEGAKRFLADNSSLLDVISGKDLEEILKKALHQEAK</sequence>
<dbReference type="InterPro" id="IPR011856">
    <property type="entry name" value="tRNA_endonuc-like_dom_sf"/>
</dbReference>
<dbReference type="InterPro" id="IPR007560">
    <property type="entry name" value="Restrct_endonuc_IV_Mrr"/>
</dbReference>
<feature type="repeat" description="TPR" evidence="3">
    <location>
        <begin position="130"/>
        <end position="163"/>
    </location>
</feature>
<dbReference type="GO" id="GO:0004519">
    <property type="term" value="F:endonuclease activity"/>
    <property type="evidence" value="ECO:0007669"/>
    <property type="project" value="UniProtKB-KW"/>
</dbReference>
<dbReference type="InterPro" id="IPR011990">
    <property type="entry name" value="TPR-like_helical_dom_sf"/>
</dbReference>
<evidence type="ECO:0000256" key="2">
    <source>
        <dbReference type="ARBA" id="ARBA00022803"/>
    </source>
</evidence>
<keyword evidence="2 3" id="KW-0802">TPR repeat</keyword>
<evidence type="ECO:0000256" key="1">
    <source>
        <dbReference type="ARBA" id="ARBA00022737"/>
    </source>
</evidence>
<keyword evidence="1" id="KW-0677">Repeat</keyword>
<organism evidence="6 7">
    <name type="scientific">Leptospira borgpetersenii serovar Hardjo-bovis str. Sponselee</name>
    <dbReference type="NCBI Taxonomy" id="1303729"/>
    <lineage>
        <taxon>Bacteria</taxon>
        <taxon>Pseudomonadati</taxon>
        <taxon>Spirochaetota</taxon>
        <taxon>Spirochaetia</taxon>
        <taxon>Leptospirales</taxon>
        <taxon>Leptospiraceae</taxon>
        <taxon>Leptospira</taxon>
    </lineage>
</organism>
<dbReference type="InterPro" id="IPR051012">
    <property type="entry name" value="CellSynth/LPSAsmb/PSIAsmb"/>
</dbReference>
<proteinExistence type="predicted"/>
<dbReference type="GO" id="GO:0009307">
    <property type="term" value="P:DNA restriction-modification system"/>
    <property type="evidence" value="ECO:0007669"/>
    <property type="project" value="InterPro"/>
</dbReference>
<dbReference type="Gene3D" id="3.40.1350.10">
    <property type="match status" value="1"/>
</dbReference>
<dbReference type="AlphaFoldDB" id="M6BWW8"/>